<evidence type="ECO:0000256" key="6">
    <source>
        <dbReference type="ARBA" id="ARBA00023242"/>
    </source>
</evidence>
<sequence>MASIKKRRSQNNDVQPQQQKKVKPDSSNSSSSKNNSAASAGAERKVDSNGDFYWSLARSRRLTVSSFKGRTMISVREYYEKDGQELPGKKGISLPLEQFNALVQLLPDVEAVIKEKGGSLERPKYAETGAAADMEGNETAESEPEKAAEESGPGSDDGSVEG</sequence>
<dbReference type="OrthoDB" id="2505440at2759"/>
<dbReference type="EMBL" id="KN275962">
    <property type="protein sequence ID" value="EEH49111.2"/>
    <property type="molecule type" value="Genomic_DNA"/>
</dbReference>
<comment type="subcellular location">
    <subcellularLocation>
        <location evidence="1">Nucleus</location>
    </subcellularLocation>
</comment>
<dbReference type="InParanoid" id="C1GD54"/>
<keyword evidence="3" id="KW-0805">Transcription regulation</keyword>
<feature type="compositionally biased region" description="Low complexity" evidence="7">
    <location>
        <begin position="11"/>
        <end position="40"/>
    </location>
</feature>
<keyword evidence="10" id="KW-1185">Reference proteome</keyword>
<dbReference type="GO" id="GO:0003713">
    <property type="term" value="F:transcription coactivator activity"/>
    <property type="evidence" value="ECO:0007669"/>
    <property type="project" value="InterPro"/>
</dbReference>
<dbReference type="GO" id="GO:0060261">
    <property type="term" value="P:positive regulation of transcription initiation by RNA polymerase II"/>
    <property type="evidence" value="ECO:0007669"/>
    <property type="project" value="InterPro"/>
</dbReference>
<evidence type="ECO:0000313" key="10">
    <source>
        <dbReference type="Proteomes" id="UP000001628"/>
    </source>
</evidence>
<comment type="similarity">
    <text evidence="2">Belongs to the transcriptional coactivator PC4 family.</text>
</comment>
<keyword evidence="4" id="KW-0238">DNA-binding</keyword>
<keyword evidence="5" id="KW-0804">Transcription</keyword>
<evidence type="ECO:0000256" key="5">
    <source>
        <dbReference type="ARBA" id="ARBA00023163"/>
    </source>
</evidence>
<dbReference type="STRING" id="502780.C1GD54"/>
<name>C1GD54_PARBD</name>
<dbReference type="HOGENOM" id="CLU_104273_0_0_1"/>
<proteinExistence type="inferred from homology"/>
<gene>
    <name evidence="9" type="ORF">PADG_05190</name>
</gene>
<dbReference type="VEuPathDB" id="FungiDB:PADG_05190"/>
<evidence type="ECO:0000259" key="8">
    <source>
        <dbReference type="Pfam" id="PF02229"/>
    </source>
</evidence>
<dbReference type="GO" id="GO:0005634">
    <property type="term" value="C:nucleus"/>
    <property type="evidence" value="ECO:0007669"/>
    <property type="project" value="UniProtKB-SubCell"/>
</dbReference>
<dbReference type="KEGG" id="pbn:PADG_05190"/>
<reference evidence="9 10" key="1">
    <citation type="journal article" date="2011" name="PLoS Genet.">
        <title>Comparative genomic analysis of human fungal pathogens causing paracoccidioidomycosis.</title>
        <authorList>
            <person name="Desjardins C.A."/>
            <person name="Champion M.D."/>
            <person name="Holder J.W."/>
            <person name="Muszewska A."/>
            <person name="Goldberg J."/>
            <person name="Bailao A.M."/>
            <person name="Brigido M.M."/>
            <person name="Ferreira M.E."/>
            <person name="Garcia A.M."/>
            <person name="Grynberg M."/>
            <person name="Gujja S."/>
            <person name="Heiman D.I."/>
            <person name="Henn M.R."/>
            <person name="Kodira C.D."/>
            <person name="Leon-Narvaez H."/>
            <person name="Longo L.V."/>
            <person name="Ma L.J."/>
            <person name="Malavazi I."/>
            <person name="Matsuo A.L."/>
            <person name="Morais F.V."/>
            <person name="Pereira M."/>
            <person name="Rodriguez-Brito S."/>
            <person name="Sakthikumar S."/>
            <person name="Salem-Izacc S.M."/>
            <person name="Sykes S.M."/>
            <person name="Teixeira M.M."/>
            <person name="Vallejo M.C."/>
            <person name="Walter M.E."/>
            <person name="Yandava C."/>
            <person name="Young S."/>
            <person name="Zeng Q."/>
            <person name="Zucker J."/>
            <person name="Felipe M.S."/>
            <person name="Goldman G.H."/>
            <person name="Haas B.J."/>
            <person name="McEwen J.G."/>
            <person name="Nino-Vega G."/>
            <person name="Puccia R."/>
            <person name="San-Blas G."/>
            <person name="Soares C.M."/>
            <person name="Birren B.W."/>
            <person name="Cuomo C.A."/>
        </authorList>
    </citation>
    <scope>NUCLEOTIDE SEQUENCE [LARGE SCALE GENOMIC DNA]</scope>
    <source>
        <strain evidence="9 10">Pb18</strain>
    </source>
</reference>
<dbReference type="SUPFAM" id="SSF54447">
    <property type="entry name" value="ssDNA-binding transcriptional regulator domain"/>
    <property type="match status" value="1"/>
</dbReference>
<dbReference type="PANTHER" id="PTHR13215">
    <property type="entry name" value="RNA POLYMERASE II TRANSCRIPTIONAL COACTIVATOR"/>
    <property type="match status" value="1"/>
</dbReference>
<feature type="region of interest" description="Disordered" evidence="7">
    <location>
        <begin position="1"/>
        <end position="45"/>
    </location>
</feature>
<dbReference type="eggNOG" id="KOG2712">
    <property type="taxonomic scope" value="Eukaryota"/>
</dbReference>
<dbReference type="InterPro" id="IPR009044">
    <property type="entry name" value="ssDNA-bd_transcriptional_reg"/>
</dbReference>
<evidence type="ECO:0000313" key="9">
    <source>
        <dbReference type="EMBL" id="EEH49111.2"/>
    </source>
</evidence>
<organism evidence="9 10">
    <name type="scientific">Paracoccidioides brasiliensis (strain Pb18)</name>
    <dbReference type="NCBI Taxonomy" id="502780"/>
    <lineage>
        <taxon>Eukaryota</taxon>
        <taxon>Fungi</taxon>
        <taxon>Dikarya</taxon>
        <taxon>Ascomycota</taxon>
        <taxon>Pezizomycotina</taxon>
        <taxon>Eurotiomycetes</taxon>
        <taxon>Eurotiomycetidae</taxon>
        <taxon>Onygenales</taxon>
        <taxon>Ajellomycetaceae</taxon>
        <taxon>Paracoccidioides</taxon>
    </lineage>
</organism>
<dbReference type="GO" id="GO:0003677">
    <property type="term" value="F:DNA binding"/>
    <property type="evidence" value="ECO:0007669"/>
    <property type="project" value="UniProtKB-KW"/>
</dbReference>
<keyword evidence="6" id="KW-0539">Nucleus</keyword>
<protein>
    <recommendedName>
        <fullName evidence="8">Transcriptional coactivator p15 (PC4) C-terminal domain-containing protein</fullName>
    </recommendedName>
</protein>
<feature type="compositionally biased region" description="Basic and acidic residues" evidence="7">
    <location>
        <begin position="115"/>
        <end position="125"/>
    </location>
</feature>
<dbReference type="Proteomes" id="UP000001628">
    <property type="component" value="Unassembled WGS sequence"/>
</dbReference>
<evidence type="ECO:0000256" key="2">
    <source>
        <dbReference type="ARBA" id="ARBA00009001"/>
    </source>
</evidence>
<evidence type="ECO:0000256" key="7">
    <source>
        <dbReference type="SAM" id="MobiDB-lite"/>
    </source>
</evidence>
<dbReference type="AlphaFoldDB" id="C1GD54"/>
<evidence type="ECO:0000256" key="1">
    <source>
        <dbReference type="ARBA" id="ARBA00004123"/>
    </source>
</evidence>
<evidence type="ECO:0000256" key="4">
    <source>
        <dbReference type="ARBA" id="ARBA00023125"/>
    </source>
</evidence>
<feature type="region of interest" description="Disordered" evidence="7">
    <location>
        <begin position="115"/>
        <end position="162"/>
    </location>
</feature>
<dbReference type="InterPro" id="IPR003173">
    <property type="entry name" value="PC4_C"/>
</dbReference>
<dbReference type="Gene3D" id="2.30.31.10">
    <property type="entry name" value="Transcriptional Coactivator Pc4, Chain A"/>
    <property type="match status" value="1"/>
</dbReference>
<dbReference type="OMA" id="NPFWELS"/>
<feature type="domain" description="Transcriptional coactivator p15 (PC4) C-terminal" evidence="8">
    <location>
        <begin position="54"/>
        <end position="104"/>
    </location>
</feature>
<accession>C1GD54</accession>
<evidence type="ECO:0000256" key="3">
    <source>
        <dbReference type="ARBA" id="ARBA00023015"/>
    </source>
</evidence>
<dbReference type="InterPro" id="IPR045125">
    <property type="entry name" value="Sub1/Tcp4-like"/>
</dbReference>
<dbReference type="GeneID" id="22584166"/>
<dbReference type="Pfam" id="PF02229">
    <property type="entry name" value="PC4"/>
    <property type="match status" value="1"/>
</dbReference>
<dbReference type="RefSeq" id="XP_010760630.1">
    <property type="nucleotide sequence ID" value="XM_010762328.1"/>
</dbReference>